<dbReference type="CDD" id="cd24010">
    <property type="entry name" value="ASKHA_NBD_AcK_PK"/>
    <property type="match status" value="1"/>
</dbReference>
<keyword evidence="5 6" id="KW-0067">ATP-binding</keyword>
<organism evidence="8 9">
    <name type="scientific">Fodinisporobacter ferrooxydans</name>
    <dbReference type="NCBI Taxonomy" id="2901836"/>
    <lineage>
        <taxon>Bacteria</taxon>
        <taxon>Bacillati</taxon>
        <taxon>Bacillota</taxon>
        <taxon>Bacilli</taxon>
        <taxon>Bacillales</taxon>
        <taxon>Alicyclobacillaceae</taxon>
        <taxon>Fodinisporobacter</taxon>
    </lineage>
</organism>
<proteinExistence type="inferred from homology"/>
<dbReference type="EMBL" id="CP089291">
    <property type="protein sequence ID" value="UOF92802.1"/>
    <property type="molecule type" value="Genomic_DNA"/>
</dbReference>
<dbReference type="PROSITE" id="PS01076">
    <property type="entry name" value="ACETATE_KINASE_2"/>
    <property type="match status" value="1"/>
</dbReference>
<evidence type="ECO:0000256" key="3">
    <source>
        <dbReference type="ARBA" id="ARBA00022741"/>
    </source>
</evidence>
<dbReference type="PIRSF" id="PIRSF000722">
    <property type="entry name" value="Acetate_prop_kin"/>
    <property type="match status" value="1"/>
</dbReference>
<comment type="function">
    <text evidence="6">Catalyzes the formation of acetyl phosphate from acetate and ATP. Can also catalyze the reverse reaction.</text>
</comment>
<evidence type="ECO:0000256" key="4">
    <source>
        <dbReference type="ARBA" id="ARBA00022777"/>
    </source>
</evidence>
<keyword evidence="6" id="KW-0460">Magnesium</keyword>
<evidence type="ECO:0000256" key="6">
    <source>
        <dbReference type="HAMAP-Rule" id="MF_00020"/>
    </source>
</evidence>
<dbReference type="InterPro" id="IPR004372">
    <property type="entry name" value="Ac/propionate_kinase"/>
</dbReference>
<dbReference type="InterPro" id="IPR023865">
    <property type="entry name" value="Aliphatic_acid_kinase_CS"/>
</dbReference>
<protein>
    <recommendedName>
        <fullName evidence="6">Acetate kinase</fullName>
        <ecNumber evidence="6">2.7.2.1</ecNumber>
    </recommendedName>
    <alternativeName>
        <fullName evidence="6">Acetokinase</fullName>
    </alternativeName>
</protein>
<feature type="binding site" evidence="6">
    <location>
        <begin position="234"/>
        <end position="236"/>
    </location>
    <ligand>
        <name>ATP</name>
        <dbReference type="ChEBI" id="CHEBI:30616"/>
    </ligand>
</feature>
<dbReference type="Gene3D" id="3.30.420.40">
    <property type="match status" value="2"/>
</dbReference>
<reference evidence="8" key="1">
    <citation type="submission" date="2021-12" db="EMBL/GenBank/DDBJ databases">
        <title>Alicyclobacillaceae gen. nov., sp. nov., isolated from chalcocite enrichment system.</title>
        <authorList>
            <person name="Jiang Z."/>
        </authorList>
    </citation>
    <scope>NUCLEOTIDE SEQUENCE</scope>
    <source>
        <strain evidence="8">MYW30-H2</strain>
    </source>
</reference>
<keyword evidence="4 6" id="KW-0418">Kinase</keyword>
<comment type="caution">
    <text evidence="6">Lacks conserved residue(s) required for the propagation of feature annotation.</text>
</comment>
<dbReference type="Proteomes" id="UP000830167">
    <property type="component" value="Chromosome"/>
</dbReference>
<feature type="binding site" evidence="6">
    <location>
        <begin position="159"/>
        <end position="163"/>
    </location>
    <ligand>
        <name>ATP</name>
        <dbReference type="ChEBI" id="CHEBI:30616"/>
    </ligand>
</feature>
<comment type="pathway">
    <text evidence="6">Metabolic intermediate biosynthesis; acetyl-CoA biosynthesis; acetyl-CoA from acetate: step 1/2.</text>
</comment>
<keyword evidence="3 6" id="KW-0547">Nucleotide-binding</keyword>
<dbReference type="PRINTS" id="PR00471">
    <property type="entry name" value="ACETATEKNASE"/>
</dbReference>
<comment type="similarity">
    <text evidence="1 6 7">Belongs to the acetokinase family.</text>
</comment>
<comment type="subcellular location">
    <subcellularLocation>
        <location evidence="6">Cytoplasm</location>
    </subcellularLocation>
</comment>
<feature type="binding site" evidence="6">
    <location>
        <position position="335"/>
    </location>
    <ligand>
        <name>Mg(2+)</name>
        <dbReference type="ChEBI" id="CHEBI:18420"/>
    </ligand>
</feature>
<keyword evidence="2 6" id="KW-0808">Transferase</keyword>
<accession>A0ABY4CQM7</accession>
<evidence type="ECO:0000256" key="7">
    <source>
        <dbReference type="RuleBase" id="RU003835"/>
    </source>
</evidence>
<comment type="catalytic activity">
    <reaction evidence="6">
        <text>acetate + ATP = acetyl phosphate + ADP</text>
        <dbReference type="Rhea" id="RHEA:11352"/>
        <dbReference type="ChEBI" id="CHEBI:22191"/>
        <dbReference type="ChEBI" id="CHEBI:30089"/>
        <dbReference type="ChEBI" id="CHEBI:30616"/>
        <dbReference type="ChEBI" id="CHEBI:456216"/>
        <dbReference type="EC" id="2.7.2.1"/>
    </reaction>
</comment>
<dbReference type="Pfam" id="PF00871">
    <property type="entry name" value="Acetate_kinase"/>
    <property type="match status" value="1"/>
</dbReference>
<dbReference type="InterPro" id="IPR000890">
    <property type="entry name" value="Aliphatic_acid_kin_short-chain"/>
</dbReference>
<feature type="binding site" evidence="6">
    <location>
        <begin position="282"/>
        <end position="286"/>
    </location>
    <ligand>
        <name>ATP</name>
        <dbReference type="ChEBI" id="CHEBI:30616"/>
    </ligand>
</feature>
<dbReference type="PANTHER" id="PTHR21060">
    <property type="entry name" value="ACETATE KINASE"/>
    <property type="match status" value="1"/>
</dbReference>
<evidence type="ECO:0000313" key="8">
    <source>
        <dbReference type="EMBL" id="UOF92802.1"/>
    </source>
</evidence>
<comment type="cofactor">
    <cofactor evidence="6">
        <name>Mg(2+)</name>
        <dbReference type="ChEBI" id="CHEBI:18420"/>
    </cofactor>
    <cofactor evidence="6">
        <name>Mn(2+)</name>
        <dbReference type="ChEBI" id="CHEBI:29035"/>
    </cofactor>
    <text evidence="6">Mg(2+). Can also accept Mn(2+).</text>
</comment>
<feature type="binding site" evidence="6">
    <location>
        <position position="42"/>
    </location>
    <ligand>
        <name>substrate</name>
    </ligand>
</feature>
<feature type="active site" description="Proton donor/acceptor" evidence="6">
    <location>
        <position position="99"/>
    </location>
</feature>
<evidence type="ECO:0000256" key="5">
    <source>
        <dbReference type="ARBA" id="ARBA00022840"/>
    </source>
</evidence>
<dbReference type="NCBIfam" id="TIGR00016">
    <property type="entry name" value="ackA"/>
    <property type="match status" value="1"/>
</dbReference>
<keyword evidence="6" id="KW-0479">Metal-binding</keyword>
<keyword evidence="9" id="KW-1185">Reference proteome</keyword>
<dbReference type="PANTHER" id="PTHR21060:SF15">
    <property type="entry name" value="ACETATE KINASE-RELATED"/>
    <property type="match status" value="1"/>
</dbReference>
<gene>
    <name evidence="6" type="primary">ackA</name>
    <name evidence="8" type="ORF">LSG31_07695</name>
</gene>
<evidence type="ECO:0000256" key="2">
    <source>
        <dbReference type="ARBA" id="ARBA00022679"/>
    </source>
</evidence>
<dbReference type="HAMAP" id="MF_00020">
    <property type="entry name" value="Acetate_kinase"/>
    <property type="match status" value="1"/>
</dbReference>
<dbReference type="EC" id="2.7.2.1" evidence="6"/>
<dbReference type="SUPFAM" id="SSF53067">
    <property type="entry name" value="Actin-like ATPase domain"/>
    <property type="match status" value="2"/>
</dbReference>
<sequence>MPEETIVETDTIAKIPASEYGNRIENVLKGFSQHKFDAICHRVVHGGEDFKQSTIVTEEVKASIRKYERFAPLHNPNNLIGIESAEKVFPDTLQVAVFDTAFHQTMPPSSYLYSIPYEYYEKYGIRKYGFHGMSHRYVMERAEQLLEISASKLRLLSCHIGNGVSICAIKHGKSYDTSMGLTPLAGLTMGTRSGNIDPSIISFIQDIEESSTEGVIDILNYKSGVLGISGVSGDLRDVMEAAKAGDKRCQLAIEMYTTRIHKYIGLYLARLNGVDGIIFTAGVGENSPELREMICAGFEYAGVVLDYEQNRNKHGERFISAQYSPIKVMVIPTNEELIMARDGYALLPKLRENKRTAEVVS</sequence>
<name>A0ABY4CQM7_9BACL</name>
<evidence type="ECO:0000313" key="9">
    <source>
        <dbReference type="Proteomes" id="UP000830167"/>
    </source>
</evidence>
<feature type="site" description="Transition state stabilizer" evidence="6">
    <location>
        <position position="192"/>
    </location>
</feature>
<dbReference type="InterPro" id="IPR043129">
    <property type="entry name" value="ATPase_NBD"/>
</dbReference>
<feature type="site" description="Transition state stabilizer" evidence="6">
    <location>
        <position position="131"/>
    </location>
</feature>
<comment type="subunit">
    <text evidence="6">Homodimer.</text>
</comment>
<keyword evidence="6" id="KW-0963">Cytoplasm</keyword>
<evidence type="ECO:0000256" key="1">
    <source>
        <dbReference type="ARBA" id="ARBA00008748"/>
    </source>
</evidence>
<dbReference type="GO" id="GO:0016301">
    <property type="term" value="F:kinase activity"/>
    <property type="evidence" value="ECO:0007669"/>
    <property type="project" value="UniProtKB-KW"/>
</dbReference>